<keyword evidence="2" id="KW-1185">Reference proteome</keyword>
<dbReference type="EMBL" id="JMSE01000755">
    <property type="protein sequence ID" value="KDN67955.1"/>
    <property type="molecule type" value="Genomic_DNA"/>
</dbReference>
<dbReference type="OrthoDB" id="4821463at2759"/>
<evidence type="ECO:0000313" key="1">
    <source>
        <dbReference type="EMBL" id="KDN67955.1"/>
    </source>
</evidence>
<dbReference type="Proteomes" id="UP000027238">
    <property type="component" value="Unassembled WGS sequence"/>
</dbReference>
<organism evidence="1 2">
    <name type="scientific">Colletotrichum sublineola</name>
    <name type="common">Sorghum anthracnose fungus</name>
    <dbReference type="NCBI Taxonomy" id="1173701"/>
    <lineage>
        <taxon>Eukaryota</taxon>
        <taxon>Fungi</taxon>
        <taxon>Dikarya</taxon>
        <taxon>Ascomycota</taxon>
        <taxon>Pezizomycotina</taxon>
        <taxon>Sordariomycetes</taxon>
        <taxon>Hypocreomycetidae</taxon>
        <taxon>Glomerellales</taxon>
        <taxon>Glomerellaceae</taxon>
        <taxon>Colletotrichum</taxon>
        <taxon>Colletotrichum graminicola species complex</taxon>
    </lineage>
</organism>
<sequence>MMWGKKAHEKLSFWLSCYYYATPEEIPACRDSFRKYFELKEHQERLSEWELHDTNICTYISNMPGDEIRLLNFGIKFIHKRPTVEDLGHARRTFLDAVYTIRKVMSDLTWARVEERGTLELKKMFSYDFVPCNGTVGKEDWGLDMVRYHCNPGEQAGPNGSAQKAVRELLMSYCTEFPKYEIDEVDMSPMSRGCALQEACRRIDGAGGNTGPLWNALYSTSALERTPLRLDIDLTVYTTKNVVRWYGELRRLFDMSIQSEVMKLQVSKAADLGRCMSRVMDGEKVGWDGISMASDSDSERTLVAGEDCDVKKETAVEIEDEYKAAQQPHRRSWKRVLKAIGAKVQCSTGEPQWVRDAAKLRERSLAMECAYTELCESVLQCKNSRSLPHKMYLFLLTILVHVAVKAQVDQLRRLAKLFIILTKIQTEWAQVEALVHQPGVDVSEVNRAAPIDIEELSSYSWRSQSLRDCAKDVKAANKAMMQDATTIARQAKQLQEDLNSLFEDHQLWRAQFEESRAGQGKRCSA</sequence>
<accession>A0A066XPM0</accession>
<dbReference type="eggNOG" id="ENOG502T43K">
    <property type="taxonomic scope" value="Eukaryota"/>
</dbReference>
<comment type="caution">
    <text evidence="1">The sequence shown here is derived from an EMBL/GenBank/DDBJ whole genome shotgun (WGS) entry which is preliminary data.</text>
</comment>
<reference evidence="2" key="1">
    <citation type="journal article" date="2014" name="Genome Announc.">
        <title>Draft genome sequence of Colletotrichum sublineola, a destructive pathogen of cultivated sorghum.</title>
        <authorList>
            <person name="Baroncelli R."/>
            <person name="Sanz-Martin J.M."/>
            <person name="Rech G.E."/>
            <person name="Sukno S.A."/>
            <person name="Thon M.R."/>
        </authorList>
    </citation>
    <scope>NUCLEOTIDE SEQUENCE [LARGE SCALE GENOMIC DNA]</scope>
    <source>
        <strain evidence="2">TX430BB</strain>
    </source>
</reference>
<dbReference type="AlphaFoldDB" id="A0A066XPM0"/>
<name>A0A066XPM0_COLSU</name>
<dbReference type="OMA" id="PLWNALY"/>
<evidence type="ECO:0000313" key="2">
    <source>
        <dbReference type="Proteomes" id="UP000027238"/>
    </source>
</evidence>
<protein>
    <submittedName>
        <fullName evidence="1">Uncharacterized protein</fullName>
    </submittedName>
</protein>
<gene>
    <name evidence="1" type="ORF">CSUB01_12518</name>
</gene>
<dbReference type="HOGENOM" id="CLU_560211_0_0_1"/>
<proteinExistence type="predicted"/>